<reference evidence="2 3" key="1">
    <citation type="submission" date="2016-08" db="EMBL/GenBank/DDBJ databases">
        <title>Analysis of Carbohydrate Active Enzymes in Thermogemmatispora T81 Reveals Carbohydrate Degradation Ability.</title>
        <authorList>
            <person name="Tomazini A."/>
            <person name="Lal S."/>
            <person name="Stott M."/>
            <person name="Henrissat B."/>
            <person name="Polikarpov I."/>
            <person name="Sparling R."/>
            <person name="Levin D.B."/>
        </authorList>
    </citation>
    <scope>NUCLEOTIDE SEQUENCE [LARGE SCALE GENOMIC DNA]</scope>
    <source>
        <strain evidence="2 3">T81</strain>
    </source>
</reference>
<protein>
    <submittedName>
        <fullName evidence="2">D-fructose-6-phosphate amidotransferase</fullName>
    </submittedName>
</protein>
<proteinExistence type="predicted"/>
<feature type="domain" description="DUF1330" evidence="1">
    <location>
        <begin position="3"/>
        <end position="94"/>
    </location>
</feature>
<name>A0A328VLV7_9CHLR</name>
<dbReference type="GO" id="GO:0016740">
    <property type="term" value="F:transferase activity"/>
    <property type="evidence" value="ECO:0007669"/>
    <property type="project" value="UniProtKB-KW"/>
</dbReference>
<gene>
    <name evidence="2" type="ORF">A4R35_16810</name>
</gene>
<dbReference type="InterPro" id="IPR010753">
    <property type="entry name" value="DUF1330"/>
</dbReference>
<sequence>MAVYIIASIDITDPDDYQEYARQAGATVAQYGGRYLARGNQIETIEGDWKPGRIALVEFPTAEQAWAWYNSPEYSAIRGIRQRASHSRLILVHGLPEQPA</sequence>
<dbReference type="AlphaFoldDB" id="A0A328VLV7"/>
<dbReference type="OrthoDB" id="516779at2"/>
<dbReference type="InterPro" id="IPR011008">
    <property type="entry name" value="Dimeric_a/b-barrel"/>
</dbReference>
<evidence type="ECO:0000313" key="2">
    <source>
        <dbReference type="EMBL" id="RAQ97202.1"/>
    </source>
</evidence>
<dbReference type="Gene3D" id="3.30.70.100">
    <property type="match status" value="1"/>
</dbReference>
<keyword evidence="3" id="KW-1185">Reference proteome</keyword>
<dbReference type="SUPFAM" id="SSF54909">
    <property type="entry name" value="Dimeric alpha+beta barrel"/>
    <property type="match status" value="1"/>
</dbReference>
<dbReference type="Proteomes" id="UP000248706">
    <property type="component" value="Unassembled WGS sequence"/>
</dbReference>
<dbReference type="PANTHER" id="PTHR41521:SF4">
    <property type="entry name" value="BLR0684 PROTEIN"/>
    <property type="match status" value="1"/>
</dbReference>
<comment type="caution">
    <text evidence="2">The sequence shown here is derived from an EMBL/GenBank/DDBJ whole genome shotgun (WGS) entry which is preliminary data.</text>
</comment>
<dbReference type="EMBL" id="MCIF01000002">
    <property type="protein sequence ID" value="RAQ97202.1"/>
    <property type="molecule type" value="Genomic_DNA"/>
</dbReference>
<dbReference type="Pfam" id="PF07045">
    <property type="entry name" value="DUF1330"/>
    <property type="match status" value="1"/>
</dbReference>
<dbReference type="RefSeq" id="WP_112431390.1">
    <property type="nucleotide sequence ID" value="NZ_MCIF01000002.1"/>
</dbReference>
<organism evidence="2 3">
    <name type="scientific">Thermogemmatispora tikiterensis</name>
    <dbReference type="NCBI Taxonomy" id="1825093"/>
    <lineage>
        <taxon>Bacteria</taxon>
        <taxon>Bacillati</taxon>
        <taxon>Chloroflexota</taxon>
        <taxon>Ktedonobacteria</taxon>
        <taxon>Thermogemmatisporales</taxon>
        <taxon>Thermogemmatisporaceae</taxon>
        <taxon>Thermogemmatispora</taxon>
    </lineage>
</organism>
<dbReference type="PANTHER" id="PTHR41521">
    <property type="match status" value="1"/>
</dbReference>
<evidence type="ECO:0000313" key="3">
    <source>
        <dbReference type="Proteomes" id="UP000248706"/>
    </source>
</evidence>
<evidence type="ECO:0000259" key="1">
    <source>
        <dbReference type="Pfam" id="PF07045"/>
    </source>
</evidence>
<keyword evidence="2" id="KW-0808">Transferase</keyword>
<accession>A0A328VLV7</accession>